<keyword evidence="1" id="KW-1133">Transmembrane helix</keyword>
<keyword evidence="4" id="KW-1185">Reference proteome</keyword>
<feature type="domain" description="Protein-glutamine gamma-glutamyltransferase-like C-terminal" evidence="2">
    <location>
        <begin position="139"/>
        <end position="203"/>
    </location>
</feature>
<evidence type="ECO:0000259" key="2">
    <source>
        <dbReference type="Pfam" id="PF13559"/>
    </source>
</evidence>
<keyword evidence="1" id="KW-0812">Transmembrane</keyword>
<evidence type="ECO:0000313" key="3">
    <source>
        <dbReference type="EMBL" id="SFH63930.1"/>
    </source>
</evidence>
<proteinExistence type="predicted"/>
<dbReference type="EMBL" id="FOQG01000001">
    <property type="protein sequence ID" value="SFH63930.1"/>
    <property type="molecule type" value="Genomic_DNA"/>
</dbReference>
<dbReference type="OrthoDB" id="3389322at2"/>
<keyword evidence="1" id="KW-0472">Membrane</keyword>
<protein>
    <recommendedName>
        <fullName evidence="2">Protein-glutamine gamma-glutamyltransferase-like C-terminal domain-containing protein</fullName>
    </recommendedName>
</protein>
<dbReference type="Pfam" id="PF13559">
    <property type="entry name" value="DUF4129"/>
    <property type="match status" value="1"/>
</dbReference>
<dbReference type="Proteomes" id="UP000198649">
    <property type="component" value="Unassembled WGS sequence"/>
</dbReference>
<organism evidence="3 4">
    <name type="scientific">Nocardioides psychrotolerans</name>
    <dbReference type="NCBI Taxonomy" id="1005945"/>
    <lineage>
        <taxon>Bacteria</taxon>
        <taxon>Bacillati</taxon>
        <taxon>Actinomycetota</taxon>
        <taxon>Actinomycetes</taxon>
        <taxon>Propionibacteriales</taxon>
        <taxon>Nocardioidaceae</taxon>
        <taxon>Nocardioides</taxon>
    </lineage>
</organism>
<feature type="transmembrane region" description="Helical" evidence="1">
    <location>
        <begin position="67"/>
        <end position="87"/>
    </location>
</feature>
<gene>
    <name evidence="3" type="ORF">SAMN05216561_101242</name>
</gene>
<dbReference type="AlphaFoldDB" id="A0A1I3BP36"/>
<evidence type="ECO:0000256" key="1">
    <source>
        <dbReference type="SAM" id="Phobius"/>
    </source>
</evidence>
<dbReference type="RefSeq" id="WP_091109729.1">
    <property type="nucleotide sequence ID" value="NZ_BKAF01000001.1"/>
</dbReference>
<dbReference type="InterPro" id="IPR025403">
    <property type="entry name" value="TgpA-like_C"/>
</dbReference>
<name>A0A1I3BP36_9ACTN</name>
<evidence type="ECO:0000313" key="4">
    <source>
        <dbReference type="Proteomes" id="UP000198649"/>
    </source>
</evidence>
<accession>A0A1I3BP36</accession>
<sequence>MILRALLLVPPRADPPLDPTPEEARSLLRRELLAPDYHDQDLVQRLITWLERLIDRGVASASGAPPLQTLAVMVVAVALVAGLVLLLSRARRTARAAGERRAVLTEESVTADQLRARAEVALADGRPEDALVDAFRALALRQLERGRLDDTPGATAHEVALALAAQHPHQRARIDTGADLFDSVLYGDRRATHEQAHAVLTLDDDLAGVR</sequence>
<reference evidence="3 4" key="1">
    <citation type="submission" date="2016-10" db="EMBL/GenBank/DDBJ databases">
        <authorList>
            <person name="de Groot N.N."/>
        </authorList>
    </citation>
    <scope>NUCLEOTIDE SEQUENCE [LARGE SCALE GENOMIC DNA]</scope>
    <source>
        <strain evidence="3 4">CGMCC 1.11156</strain>
    </source>
</reference>
<dbReference type="STRING" id="1005945.SAMN05216561_101242"/>